<dbReference type="InterPro" id="IPR004447">
    <property type="entry name" value="Peptidase_S41A"/>
</dbReference>
<dbReference type="InterPro" id="IPR029045">
    <property type="entry name" value="ClpP/crotonase-like_dom_sf"/>
</dbReference>
<sequence length="719" mass="79207">MKLKLLGLAFAFITAVQGVSAVVNQTTPVALAPQAQEARAAHVAAALLSRYHYKAMPLDEALSGRIFDQYLKTLDPEKTFFVQSDIDQLAKRRTKLGSDMVKDDLSAPFAIFNLYIKRATERLTYARTLLKTGFDFQKSESYQFSRQKQAWPKDEAEVRELWRKRVKSDWLRLRLAGKDDKSVIEVLDKRYATMLKRMARINNEDAFQTYMNAYTMAIEPHTNYMAPRAAADFDISMSLSLVGIGAILTELDDYTTIRELVPGGPASLSGQLSMGDRILGVAQGESGPMIDIMGNRLDDSVAMIRGALDTVVRLDVLPAGAGPDGKHKLVTLVRKPISLKEQEAKSSVQEVPDGKLTRKIGVITLPSFYEDFAAKQRGDTAYKSASRDVALQIEELKSKKVDSILVDLRNNGGGSLTEAVSLTGLFIGKGPVVQVRNANGRVELEQSTQANAVWNGPLGVLINRSSASASEIFAAAIQDYGRGMIIGEPSFGKGTVQTMVDLDRMVDNKKPQFGELKMTIAQFFRINGGTTQLRGVTPDISFPSSFDAGEFGESSFDNALAWTQIKAASYTPKADLKRLFPALVAQHDERIKNDKDFQYLLEDIAQFNAQRKRNEVSLNEAERRKERATLEARLAARKPATDSGKGAQKDAVSDPLLRDDGLQANERNLATELADEKARKNDKDIFLMEAVHILADEVGLRGSSLKLAARAKTAPSLTE</sequence>
<dbReference type="CDD" id="cd07560">
    <property type="entry name" value="Peptidase_S41_CPP"/>
    <property type="match status" value="1"/>
</dbReference>
<dbReference type="GO" id="GO:0008233">
    <property type="term" value="F:peptidase activity"/>
    <property type="evidence" value="ECO:0007669"/>
    <property type="project" value="UniProtKB-KW"/>
</dbReference>
<dbReference type="InterPro" id="IPR005151">
    <property type="entry name" value="Tail-specific_protease"/>
</dbReference>
<evidence type="ECO:0000256" key="4">
    <source>
        <dbReference type="ARBA" id="ARBA00022825"/>
    </source>
</evidence>
<dbReference type="Gene3D" id="2.30.42.10">
    <property type="match status" value="1"/>
</dbReference>
<keyword evidence="10" id="KW-1185">Reference proteome</keyword>
<evidence type="ECO:0000256" key="1">
    <source>
        <dbReference type="ARBA" id="ARBA00009179"/>
    </source>
</evidence>
<dbReference type="RefSeq" id="WP_223904235.1">
    <property type="nucleotide sequence ID" value="NZ_AP024238.1"/>
</dbReference>
<evidence type="ECO:0000256" key="7">
    <source>
        <dbReference type="SAM" id="SignalP"/>
    </source>
</evidence>
<keyword evidence="7" id="KW-0732">Signal</keyword>
<dbReference type="SMART" id="SM00228">
    <property type="entry name" value="PDZ"/>
    <property type="match status" value="1"/>
</dbReference>
<dbReference type="GO" id="GO:0006508">
    <property type="term" value="P:proteolysis"/>
    <property type="evidence" value="ECO:0007669"/>
    <property type="project" value="UniProtKB-KW"/>
</dbReference>
<dbReference type="NCBIfam" id="TIGR00225">
    <property type="entry name" value="prc"/>
    <property type="match status" value="1"/>
</dbReference>
<dbReference type="EMBL" id="AP024238">
    <property type="protein sequence ID" value="BCO28262.1"/>
    <property type="molecule type" value="Genomic_DNA"/>
</dbReference>
<evidence type="ECO:0000313" key="10">
    <source>
        <dbReference type="Proteomes" id="UP000824366"/>
    </source>
</evidence>
<dbReference type="SUPFAM" id="SSF50156">
    <property type="entry name" value="PDZ domain-like"/>
    <property type="match status" value="1"/>
</dbReference>
<evidence type="ECO:0000256" key="2">
    <source>
        <dbReference type="ARBA" id="ARBA00022670"/>
    </source>
</evidence>
<feature type="chain" id="PRO_5046019952" evidence="7">
    <location>
        <begin position="22"/>
        <end position="719"/>
    </location>
</feature>
<dbReference type="Pfam" id="PF11818">
    <property type="entry name" value="DUF3340"/>
    <property type="match status" value="1"/>
</dbReference>
<dbReference type="PANTHER" id="PTHR32060:SF22">
    <property type="entry name" value="CARBOXYL-TERMINAL-PROCESSING PEPTIDASE 3, CHLOROPLASTIC"/>
    <property type="match status" value="1"/>
</dbReference>
<dbReference type="InterPro" id="IPR040573">
    <property type="entry name" value="TSP_N"/>
</dbReference>
<feature type="region of interest" description="Disordered" evidence="6">
    <location>
        <begin position="633"/>
        <end position="660"/>
    </location>
</feature>
<accession>A0ABN6D8A8</accession>
<protein>
    <submittedName>
        <fullName evidence="9">Tail-specific protease</fullName>
    </submittedName>
</protein>
<organism evidence="9 10">
    <name type="scientific">Rhodoferax lithotrophicus</name>
    <dbReference type="NCBI Taxonomy" id="2798804"/>
    <lineage>
        <taxon>Bacteria</taxon>
        <taxon>Pseudomonadati</taxon>
        <taxon>Pseudomonadota</taxon>
        <taxon>Betaproteobacteria</taxon>
        <taxon>Burkholderiales</taxon>
        <taxon>Comamonadaceae</taxon>
        <taxon>Rhodoferax</taxon>
    </lineage>
</organism>
<dbReference type="PROSITE" id="PS50106">
    <property type="entry name" value="PDZ"/>
    <property type="match status" value="1"/>
</dbReference>
<keyword evidence="2 5" id="KW-0645">Protease</keyword>
<dbReference type="SUPFAM" id="SSF52096">
    <property type="entry name" value="ClpP/crotonase"/>
    <property type="match status" value="1"/>
</dbReference>
<evidence type="ECO:0000259" key="8">
    <source>
        <dbReference type="PROSITE" id="PS50106"/>
    </source>
</evidence>
<dbReference type="PANTHER" id="PTHR32060">
    <property type="entry name" value="TAIL-SPECIFIC PROTEASE"/>
    <property type="match status" value="1"/>
</dbReference>
<dbReference type="SMART" id="SM00245">
    <property type="entry name" value="TSPc"/>
    <property type="match status" value="1"/>
</dbReference>
<name>A0ABN6D8A8_9BURK</name>
<proteinExistence type="inferred from homology"/>
<dbReference type="Proteomes" id="UP000824366">
    <property type="component" value="Chromosome"/>
</dbReference>
<feature type="compositionally biased region" description="Basic and acidic residues" evidence="6">
    <location>
        <begin position="647"/>
        <end position="660"/>
    </location>
</feature>
<dbReference type="Pfam" id="PF03572">
    <property type="entry name" value="Peptidase_S41"/>
    <property type="match status" value="1"/>
</dbReference>
<evidence type="ECO:0000256" key="3">
    <source>
        <dbReference type="ARBA" id="ARBA00022801"/>
    </source>
</evidence>
<evidence type="ECO:0000256" key="6">
    <source>
        <dbReference type="SAM" id="MobiDB-lite"/>
    </source>
</evidence>
<keyword evidence="3 5" id="KW-0378">Hydrolase</keyword>
<keyword evidence="4 5" id="KW-0720">Serine protease</keyword>
<comment type="similarity">
    <text evidence="1 5">Belongs to the peptidase S41A family.</text>
</comment>
<dbReference type="InterPro" id="IPR036034">
    <property type="entry name" value="PDZ_sf"/>
</dbReference>
<feature type="domain" description="PDZ" evidence="8">
    <location>
        <begin position="234"/>
        <end position="311"/>
    </location>
</feature>
<dbReference type="Gene3D" id="3.90.226.10">
    <property type="entry name" value="2-enoyl-CoA Hydratase, Chain A, domain 1"/>
    <property type="match status" value="1"/>
</dbReference>
<evidence type="ECO:0000313" key="9">
    <source>
        <dbReference type="EMBL" id="BCO28262.1"/>
    </source>
</evidence>
<dbReference type="InterPro" id="IPR001478">
    <property type="entry name" value="PDZ"/>
</dbReference>
<dbReference type="InterPro" id="IPR020992">
    <property type="entry name" value="Tail_Prtase_C"/>
</dbReference>
<reference evidence="9 10" key="1">
    <citation type="journal article" date="2021" name="Microbiol. Spectr.">
        <title>A Single Bacterium Capable of Oxidation and Reduction of Iron at Circumneutral pH.</title>
        <authorList>
            <person name="Kato S."/>
            <person name="Ohkuma M."/>
        </authorList>
    </citation>
    <scope>NUCLEOTIDE SEQUENCE [LARGE SCALE GENOMIC DNA]</scope>
    <source>
        <strain evidence="9 10">MIZ03</strain>
    </source>
</reference>
<feature type="signal peptide" evidence="7">
    <location>
        <begin position="1"/>
        <end position="21"/>
    </location>
</feature>
<evidence type="ECO:0000256" key="5">
    <source>
        <dbReference type="RuleBase" id="RU004404"/>
    </source>
</evidence>
<dbReference type="Pfam" id="PF17804">
    <property type="entry name" value="TSP_NTD"/>
    <property type="match status" value="1"/>
</dbReference>
<gene>
    <name evidence="9" type="ORF">MIZ03_3162</name>
</gene>